<dbReference type="InterPro" id="IPR000510">
    <property type="entry name" value="Nase/OxRdtase_comp1"/>
</dbReference>
<sequence>IFSSGLREIEAVLGDDERLINRIMEAVERMPRNFVALLGSPAPAVIGVDMQALARILKARSGLPVLSFDTTGIKYYDTGASQAYLEIARNFVKPWNGKKQALVNILGAIPLDMGKGKRVRDIGLLLRQCGFSKVYAWGQNAGLKEISQAGAASLNLVVAYSGLAVARYLHEHFATPYMVGIPIGQGSTNQFMRTASSVLGLETQPRTTPYLLPPNTYAQALVIGEQVMAGSIRSFLRLDWGIRKVDVASFFAMDKELWEEGDKFLEEEDDLSSLCQRENYDLIIGDPLYENLLGANQGRFIHFPHVAVSSRLYWDNEPACVGKQLEGLSSELKTPARRT</sequence>
<dbReference type="AlphaFoldDB" id="A0A354YZ59"/>
<evidence type="ECO:0000259" key="1">
    <source>
        <dbReference type="Pfam" id="PF00148"/>
    </source>
</evidence>
<dbReference type="GO" id="GO:0016491">
    <property type="term" value="F:oxidoreductase activity"/>
    <property type="evidence" value="ECO:0007669"/>
    <property type="project" value="InterPro"/>
</dbReference>
<gene>
    <name evidence="2" type="ORF">DDZ44_11210</name>
</gene>
<reference evidence="2 3" key="1">
    <citation type="journal article" date="2018" name="Nat. Biotechnol.">
        <title>A standardized bacterial taxonomy based on genome phylogeny substantially revises the tree of life.</title>
        <authorList>
            <person name="Parks D.H."/>
            <person name="Chuvochina M."/>
            <person name="Waite D.W."/>
            <person name="Rinke C."/>
            <person name="Skarshewski A."/>
            <person name="Chaumeil P.A."/>
            <person name="Hugenholtz P."/>
        </authorList>
    </citation>
    <scope>NUCLEOTIDE SEQUENCE [LARGE SCALE GENOMIC DNA]</scope>
    <source>
        <strain evidence="2">UBA10948</strain>
    </source>
</reference>
<dbReference type="InterPro" id="IPR049939">
    <property type="entry name" value="NifE-like"/>
</dbReference>
<dbReference type="EMBL" id="DNZF01000243">
    <property type="protein sequence ID" value="HBK54494.1"/>
    <property type="molecule type" value="Genomic_DNA"/>
</dbReference>
<comment type="caution">
    <text evidence="2">The sequence shown here is derived from an EMBL/GenBank/DDBJ whole genome shotgun (WGS) entry which is preliminary data.</text>
</comment>
<accession>A0A354YZ59</accession>
<protein>
    <recommendedName>
        <fullName evidence="1">Nitrogenase/oxidoreductase component 1 domain-containing protein</fullName>
    </recommendedName>
</protein>
<dbReference type="PANTHER" id="PTHR42956">
    <property type="entry name" value="NITROGENASE IRON-MOLYBDENUM COFACTOR BIOSYNTHESIS PROTEIN NIFE"/>
    <property type="match status" value="1"/>
</dbReference>
<dbReference type="STRING" id="378794.GCA_001570625_01603"/>
<feature type="domain" description="Nitrogenase/oxidoreductase component 1" evidence="1">
    <location>
        <begin position="1"/>
        <end position="205"/>
    </location>
</feature>
<dbReference type="PANTHER" id="PTHR42956:SF1">
    <property type="entry name" value="NITROGENASE IRON-MOLYBDENUM COFACTOR BIOSYNTHESIS PROTEIN NIFE"/>
    <property type="match status" value="1"/>
</dbReference>
<dbReference type="Pfam" id="PF00148">
    <property type="entry name" value="Oxidored_nitro"/>
    <property type="match status" value="1"/>
</dbReference>
<evidence type="ECO:0000313" key="2">
    <source>
        <dbReference type="EMBL" id="HBK54494.1"/>
    </source>
</evidence>
<dbReference type="SUPFAM" id="SSF53807">
    <property type="entry name" value="Helical backbone' metal receptor"/>
    <property type="match status" value="1"/>
</dbReference>
<proteinExistence type="predicted"/>
<dbReference type="Proteomes" id="UP000263273">
    <property type="component" value="Unassembled WGS sequence"/>
</dbReference>
<evidence type="ECO:0000313" key="3">
    <source>
        <dbReference type="Proteomes" id="UP000263273"/>
    </source>
</evidence>
<feature type="non-terminal residue" evidence="2">
    <location>
        <position position="1"/>
    </location>
</feature>
<name>A0A354YZ59_9FIRM</name>
<organism evidence="2 3">
    <name type="scientific">Syntrophomonas wolfei</name>
    <dbReference type="NCBI Taxonomy" id="863"/>
    <lineage>
        <taxon>Bacteria</taxon>
        <taxon>Bacillati</taxon>
        <taxon>Bacillota</taxon>
        <taxon>Clostridia</taxon>
        <taxon>Eubacteriales</taxon>
        <taxon>Syntrophomonadaceae</taxon>
        <taxon>Syntrophomonas</taxon>
    </lineage>
</organism>
<dbReference type="Gene3D" id="3.40.50.1980">
    <property type="entry name" value="Nitrogenase molybdenum iron protein domain"/>
    <property type="match status" value="2"/>
</dbReference>